<dbReference type="Gene3D" id="2.30.180.10">
    <property type="entry name" value="FAS1 domain"/>
    <property type="match status" value="1"/>
</dbReference>
<evidence type="ECO:0000259" key="1">
    <source>
        <dbReference type="PROSITE" id="PS50213"/>
    </source>
</evidence>
<organism evidence="2 3">
    <name type="scientific">Sphingobacterium tenebrionis</name>
    <dbReference type="NCBI Taxonomy" id="3111775"/>
    <lineage>
        <taxon>Bacteria</taxon>
        <taxon>Pseudomonadati</taxon>
        <taxon>Bacteroidota</taxon>
        <taxon>Sphingobacteriia</taxon>
        <taxon>Sphingobacteriales</taxon>
        <taxon>Sphingobacteriaceae</taxon>
        <taxon>Sphingobacterium</taxon>
    </lineage>
</organism>
<evidence type="ECO:0000313" key="3">
    <source>
        <dbReference type="Proteomes" id="UP001363035"/>
    </source>
</evidence>
<keyword evidence="3" id="KW-1185">Reference proteome</keyword>
<proteinExistence type="predicted"/>
<dbReference type="Proteomes" id="UP001363035">
    <property type="component" value="Unassembled WGS sequence"/>
</dbReference>
<evidence type="ECO:0000313" key="2">
    <source>
        <dbReference type="EMBL" id="MEI5985346.1"/>
    </source>
</evidence>
<dbReference type="EMBL" id="JAYLLN010000024">
    <property type="protein sequence ID" value="MEI5985346.1"/>
    <property type="molecule type" value="Genomic_DNA"/>
</dbReference>
<dbReference type="RefSeq" id="WP_336557689.1">
    <property type="nucleotide sequence ID" value="NZ_JAYLLN010000024.1"/>
</dbReference>
<name>A0ABU8I7C3_9SPHI</name>
<comment type="caution">
    <text evidence="2">The sequence shown here is derived from an EMBL/GenBank/DDBJ whole genome shotgun (WGS) entry which is preliminary data.</text>
</comment>
<accession>A0ABU8I7C3</accession>
<reference evidence="2 3" key="1">
    <citation type="submission" date="2024-01" db="EMBL/GenBank/DDBJ databases">
        <title>Sphingobacterium tenebrionis sp. nov., a novel endophyte isolated from tenebrio molitor intestines.</title>
        <authorList>
            <person name="Zhang C."/>
        </authorList>
    </citation>
    <scope>NUCLEOTIDE SEQUENCE [LARGE SCALE GENOMIC DNA]</scope>
    <source>
        <strain evidence="2 3">PU5-4</strain>
    </source>
</reference>
<dbReference type="InterPro" id="IPR000782">
    <property type="entry name" value="FAS1_domain"/>
</dbReference>
<protein>
    <recommendedName>
        <fullName evidence="1">FAS1 domain-containing protein</fullName>
    </recommendedName>
</protein>
<feature type="domain" description="FAS1" evidence="1">
    <location>
        <begin position="37"/>
        <end position="213"/>
    </location>
</feature>
<dbReference type="InterPro" id="IPR036378">
    <property type="entry name" value="FAS1_dom_sf"/>
</dbReference>
<gene>
    <name evidence="2" type="ORF">VJ786_10580</name>
</gene>
<dbReference type="PROSITE" id="PS50213">
    <property type="entry name" value="FAS1"/>
    <property type="match status" value="1"/>
</dbReference>
<sequence length="237" mass="26737">MKNQKHIVWKLAVVMLICFTGCKKYYFDSGIHDPKFNGSSIKYLESKLDFFDSTLMVIDLAGMKNVIENEEVTFFAPPSGCITRAVLGLNRQLQFNGKDTVKELSQIKPQVWKNMLSNYIFKGKNLLKDYPQRDTVSYLAYPGQNYTSYGGRIMNIGVIYNDAGGVQYAGYRQLFLAYIPDLSNPMVSLRNIPIATSDIQTNNGVIHVLNRTKHTFGFFSNTFIDQAISAGIDPLTP</sequence>
<dbReference type="SUPFAM" id="SSF82153">
    <property type="entry name" value="FAS1 domain"/>
    <property type="match status" value="1"/>
</dbReference>